<reference evidence="2" key="1">
    <citation type="journal article" date="2021" name="PeerJ">
        <title>Extensive microbial diversity within the chicken gut microbiome revealed by metagenomics and culture.</title>
        <authorList>
            <person name="Gilroy R."/>
            <person name="Ravi A."/>
            <person name="Getino M."/>
            <person name="Pursley I."/>
            <person name="Horton D.L."/>
            <person name="Alikhan N.F."/>
            <person name="Baker D."/>
            <person name="Gharbi K."/>
            <person name="Hall N."/>
            <person name="Watson M."/>
            <person name="Adriaenssens E.M."/>
            <person name="Foster-Nyarko E."/>
            <person name="Jarju S."/>
            <person name="Secka A."/>
            <person name="Antonio M."/>
            <person name="Oren A."/>
            <person name="Chaudhuri R.R."/>
            <person name="La Ragione R."/>
            <person name="Hildebrand F."/>
            <person name="Pallen M.J."/>
        </authorList>
    </citation>
    <scope>NUCLEOTIDE SEQUENCE</scope>
    <source>
        <strain evidence="2">ChiGjej4B4-18154</strain>
    </source>
</reference>
<dbReference type="InterPro" id="IPR000253">
    <property type="entry name" value="FHA_dom"/>
</dbReference>
<proteinExistence type="predicted"/>
<dbReference type="Gene3D" id="2.60.200.20">
    <property type="match status" value="1"/>
</dbReference>
<accession>A0A9D2E5S6</accession>
<dbReference type="SUPFAM" id="SSF49879">
    <property type="entry name" value="SMAD/FHA domain"/>
    <property type="match status" value="1"/>
</dbReference>
<gene>
    <name evidence="2" type="ORF">H9813_09725</name>
</gene>
<dbReference type="InterPro" id="IPR008984">
    <property type="entry name" value="SMAD_FHA_dom_sf"/>
</dbReference>
<evidence type="ECO:0000313" key="2">
    <source>
        <dbReference type="EMBL" id="HIZ31489.1"/>
    </source>
</evidence>
<feature type="non-terminal residue" evidence="2">
    <location>
        <position position="255"/>
    </location>
</feature>
<feature type="domain" description="FHA" evidence="1">
    <location>
        <begin position="220"/>
        <end position="255"/>
    </location>
</feature>
<dbReference type="InterPro" id="IPR045962">
    <property type="entry name" value="DUF6382"/>
</dbReference>
<dbReference type="Pfam" id="PF00498">
    <property type="entry name" value="FHA"/>
    <property type="match status" value="1"/>
</dbReference>
<organism evidence="2 3">
    <name type="scientific">Candidatus Allofournierella merdipullorum</name>
    <dbReference type="NCBI Taxonomy" id="2838595"/>
    <lineage>
        <taxon>Bacteria</taxon>
        <taxon>Bacillati</taxon>
        <taxon>Bacillota</taxon>
        <taxon>Clostridia</taxon>
        <taxon>Eubacteriales</taxon>
        <taxon>Oscillospiraceae</taxon>
        <taxon>Allofournierella</taxon>
    </lineage>
</organism>
<dbReference type="EMBL" id="DXBV01000099">
    <property type="protein sequence ID" value="HIZ31489.1"/>
    <property type="molecule type" value="Genomic_DNA"/>
</dbReference>
<reference evidence="2" key="2">
    <citation type="submission" date="2021-04" db="EMBL/GenBank/DDBJ databases">
        <authorList>
            <person name="Gilroy R."/>
        </authorList>
    </citation>
    <scope>NUCLEOTIDE SEQUENCE</scope>
    <source>
        <strain evidence="2">ChiGjej4B4-18154</strain>
    </source>
</reference>
<name>A0A9D2E5S6_9FIRM</name>
<dbReference type="AlphaFoldDB" id="A0A9D2E5S6"/>
<comment type="caution">
    <text evidence="2">The sequence shown here is derived from an EMBL/GenBank/DDBJ whole genome shotgun (WGS) entry which is preliminary data.</text>
</comment>
<evidence type="ECO:0000313" key="3">
    <source>
        <dbReference type="Proteomes" id="UP000824035"/>
    </source>
</evidence>
<protein>
    <submittedName>
        <fullName evidence="2">FHA domain-containing protein</fullName>
    </submittedName>
</protein>
<dbReference type="PROSITE" id="PS50006">
    <property type="entry name" value="FHA_DOMAIN"/>
    <property type="match status" value="1"/>
</dbReference>
<dbReference type="Proteomes" id="UP000824035">
    <property type="component" value="Unassembled WGS sequence"/>
</dbReference>
<dbReference type="CDD" id="cd00060">
    <property type="entry name" value="FHA"/>
    <property type="match status" value="1"/>
</dbReference>
<sequence length="255" mass="28717">MTDILLDKGVREYKEGKACVYFLANEDAFSQLGYKVMLSQKVPGLLKAIRLKHNGQTEFVYLTKGYQTFQTLLPTLHRGSVFALCCKVVETILAIKNQGFLLPENIDASVDRVYFDPMTHKAFLVYLPLSAGEENSERQFEGAARRLLLQFIKMADAVSSEKEKSVVNALLQGASDFETIGQMLREATGESSPTAKTGKLSLSSMNPNLPLKVTMDRELLRIGRKKDNDFVLDFTNQISRLHCVIYQQADTFFVR</sequence>
<evidence type="ECO:0000259" key="1">
    <source>
        <dbReference type="PROSITE" id="PS50006"/>
    </source>
</evidence>
<dbReference type="Pfam" id="PF19909">
    <property type="entry name" value="DUF6382"/>
    <property type="match status" value="1"/>
</dbReference>